<keyword evidence="4" id="KW-1185">Reference proteome</keyword>
<dbReference type="Proteomes" id="UP001140562">
    <property type="component" value="Unassembled WGS sequence"/>
</dbReference>
<proteinExistence type="predicted"/>
<dbReference type="Pfam" id="PF00621">
    <property type="entry name" value="RhoGEF"/>
    <property type="match status" value="1"/>
</dbReference>
<feature type="compositionally biased region" description="Low complexity" evidence="1">
    <location>
        <begin position="876"/>
        <end position="888"/>
    </location>
</feature>
<evidence type="ECO:0000256" key="1">
    <source>
        <dbReference type="SAM" id="MobiDB-lite"/>
    </source>
</evidence>
<feature type="compositionally biased region" description="Polar residues" evidence="1">
    <location>
        <begin position="983"/>
        <end position="1002"/>
    </location>
</feature>
<dbReference type="GO" id="GO:0005737">
    <property type="term" value="C:cytoplasm"/>
    <property type="evidence" value="ECO:0007669"/>
    <property type="project" value="TreeGrafter"/>
</dbReference>
<dbReference type="SUPFAM" id="SSF48065">
    <property type="entry name" value="DBL homology domain (DH-domain)"/>
    <property type="match status" value="1"/>
</dbReference>
<dbReference type="OrthoDB" id="8059989at2759"/>
<accession>A0A9W9BZI0</accession>
<evidence type="ECO:0000313" key="4">
    <source>
        <dbReference type="Proteomes" id="UP001140562"/>
    </source>
</evidence>
<dbReference type="PROSITE" id="PS50010">
    <property type="entry name" value="DH_2"/>
    <property type="match status" value="1"/>
</dbReference>
<feature type="domain" description="DH" evidence="2">
    <location>
        <begin position="318"/>
        <end position="576"/>
    </location>
</feature>
<gene>
    <name evidence="3" type="ORF">N0V87_005731</name>
</gene>
<dbReference type="AlphaFoldDB" id="A0A9W9BZI0"/>
<reference evidence="3" key="1">
    <citation type="submission" date="2022-10" db="EMBL/GenBank/DDBJ databases">
        <title>Tapping the CABI collections for fungal endophytes: first genome assemblies for Collariella, Neodidymelliopsis, Ascochyta clinopodiicola, Didymella pomorum, Didymosphaeria variabile, Neocosmospora piperis and Neocucurbitaria cava.</title>
        <authorList>
            <person name="Hill R."/>
        </authorList>
    </citation>
    <scope>NUCLEOTIDE SEQUENCE</scope>
    <source>
        <strain evidence="3">IMI 360193</strain>
    </source>
</reference>
<feature type="region of interest" description="Disordered" evidence="1">
    <location>
        <begin position="934"/>
        <end position="1044"/>
    </location>
</feature>
<dbReference type="SUPFAM" id="SSF50729">
    <property type="entry name" value="PH domain-like"/>
    <property type="match status" value="1"/>
</dbReference>
<dbReference type="GO" id="GO:0005085">
    <property type="term" value="F:guanyl-nucleotide exchange factor activity"/>
    <property type="evidence" value="ECO:0007669"/>
    <property type="project" value="InterPro"/>
</dbReference>
<dbReference type="InterPro" id="IPR035899">
    <property type="entry name" value="DBL_dom_sf"/>
</dbReference>
<comment type="caution">
    <text evidence="3">The sequence shown here is derived from an EMBL/GenBank/DDBJ whole genome shotgun (WGS) entry which is preliminary data.</text>
</comment>
<name>A0A9W9BZI0_9PLEO</name>
<evidence type="ECO:0000313" key="3">
    <source>
        <dbReference type="EMBL" id="KAJ4336010.1"/>
    </source>
</evidence>
<sequence>MAYVLSMRPHSPLKRSFSDNPYLQSCSPLKDSFLGPLADVTARNTSACSLYTLSSNRSNVWSLGNKNTPPLTSQSLLNLVPENQLYDFGSRHRDHVPRKRNCGINRTAPVLPRTAAPSNTFSRNVPDLQHGVEALSSSETSSESMGVDDNNIEESELFNLYEAIHVPLPEGRISDNSGVEYHDPPAAAQETLQTETQPFRRWMSTLRRRHLHRRKKQELSFDGGEEILAVRSPRYTDEHSVRRISESITSSMGFVTTVKTTSNTVASTSIALMSERAAHKTTRFGNRSSNTDARRSIDSNRGGLGLVLDEGAWLRSLQRRKVVEELIASEESYIADLKVLINDYFMILTALPALPGQTKSSIQQNIAQILQLHEDLIAELQQAVPQADFTKSAHQETYPVTKAKHVRFHSADIIPGRMGEHRATRRLRHSLEIGRSPDRRPRGLVTDTTTVGNIAKIFNRHMRRFFTYEEYGAHWTTMSSDLTLMCKGLHGWQEYERGVEALQKVVDSENNRESGSKKALSFPDLLIKPIQRVCKYPLLFDDLCRQTPVCDDPEAHAELEKALFRLQETIREVNKAKDDPKTRRLIEITWQLQDRLVFQEQSISCALVFRLLGHVLLCGALHVAYQTPERVKGQYMICVLYKSCLVLATTSRFFTPYNVVACISLANGSIEEPDNGRGIQCHTASHTWKFVFEHNHRLHEIILSACSSQEEEAWKTQLRARTVCETHDFVEGQSNVQEMFSFLSLDIKSLGPVFGHADSLVRRMSVHRAATLGAKTNVTQVIIKNTQAQKPLDTPPTFSPGQVARSHSTLSANHISTLAPRRAERMRLETALEEVWTKDALPFPGMSNRSVENQIRASANSVMRKLSMASIASNFSRRSPSFSSMSNTRSEDSYGSRAHRASHGNLRAAPVSERRAAPAVVDFHNAPAAFLPTDFELEDTRPSSRRRRLANRAGGAERSTEKPTPARPKRTRRLSSHIISLPRSESSARVISRSTSDGSNATVLRGPEPTFDIEPSRENSKPKNRSDEESGNSGRAQGATPLKKFLKSKSRIFKFWV</sequence>
<dbReference type="Gene3D" id="1.20.900.10">
    <property type="entry name" value="Dbl homology (DH) domain"/>
    <property type="match status" value="1"/>
</dbReference>
<dbReference type="PANTHER" id="PTHR45818:SF3">
    <property type="entry name" value="PROTEIN VAV"/>
    <property type="match status" value="1"/>
</dbReference>
<feature type="region of interest" description="Disordered" evidence="1">
    <location>
        <begin position="876"/>
        <end position="911"/>
    </location>
</feature>
<dbReference type="PANTHER" id="PTHR45818">
    <property type="entry name" value="PROTEIN VAV"/>
    <property type="match status" value="1"/>
</dbReference>
<organism evidence="3 4">
    <name type="scientific">Didymella glomerata</name>
    <dbReference type="NCBI Taxonomy" id="749621"/>
    <lineage>
        <taxon>Eukaryota</taxon>
        <taxon>Fungi</taxon>
        <taxon>Dikarya</taxon>
        <taxon>Ascomycota</taxon>
        <taxon>Pezizomycotina</taxon>
        <taxon>Dothideomycetes</taxon>
        <taxon>Pleosporomycetidae</taxon>
        <taxon>Pleosporales</taxon>
        <taxon>Pleosporineae</taxon>
        <taxon>Didymellaceae</taxon>
        <taxon>Didymella</taxon>
    </lineage>
</organism>
<protein>
    <recommendedName>
        <fullName evidence="2">DH domain-containing protein</fullName>
    </recommendedName>
</protein>
<dbReference type="InterPro" id="IPR000219">
    <property type="entry name" value="DH_dom"/>
</dbReference>
<feature type="compositionally biased region" description="Basic and acidic residues" evidence="1">
    <location>
        <begin position="1014"/>
        <end position="1028"/>
    </location>
</feature>
<evidence type="ECO:0000259" key="2">
    <source>
        <dbReference type="PROSITE" id="PS50010"/>
    </source>
</evidence>
<dbReference type="EMBL" id="JAPEUV010000054">
    <property type="protein sequence ID" value="KAJ4336010.1"/>
    <property type="molecule type" value="Genomic_DNA"/>
</dbReference>
<dbReference type="SMART" id="SM00325">
    <property type="entry name" value="RhoGEF"/>
    <property type="match status" value="1"/>
</dbReference>